<comment type="caution">
    <text evidence="9">The sequence shown here is derived from an EMBL/GenBank/DDBJ whole genome shotgun (WGS) entry which is preliminary data.</text>
</comment>
<protein>
    <recommendedName>
        <fullName evidence="8">Ion transport domain-containing protein</fullName>
    </recommendedName>
</protein>
<evidence type="ECO:0000313" key="9">
    <source>
        <dbReference type="EMBL" id="CAK0880703.1"/>
    </source>
</evidence>
<dbReference type="InterPro" id="IPR027359">
    <property type="entry name" value="Volt_channel_dom_sf"/>
</dbReference>
<feature type="domain" description="Ion transport" evidence="8">
    <location>
        <begin position="426"/>
        <end position="682"/>
    </location>
</feature>
<dbReference type="Proteomes" id="UP001189429">
    <property type="component" value="Unassembled WGS sequence"/>
</dbReference>
<evidence type="ECO:0000259" key="8">
    <source>
        <dbReference type="Pfam" id="PF00520"/>
    </source>
</evidence>
<feature type="transmembrane region" description="Helical" evidence="7">
    <location>
        <begin position="488"/>
        <end position="510"/>
    </location>
</feature>
<name>A0ABN9W6L9_9DINO</name>
<dbReference type="Pfam" id="PF00520">
    <property type="entry name" value="Ion_trans"/>
    <property type="match status" value="1"/>
</dbReference>
<feature type="region of interest" description="Disordered" evidence="6">
    <location>
        <begin position="736"/>
        <end position="756"/>
    </location>
</feature>
<dbReference type="EMBL" id="CAUYUJ010018108">
    <property type="protein sequence ID" value="CAK0880703.1"/>
    <property type="molecule type" value="Genomic_DNA"/>
</dbReference>
<proteinExistence type="predicted"/>
<evidence type="ECO:0000313" key="10">
    <source>
        <dbReference type="Proteomes" id="UP001189429"/>
    </source>
</evidence>
<dbReference type="SUPFAM" id="SSF81324">
    <property type="entry name" value="Voltage-gated potassium channels"/>
    <property type="match status" value="1"/>
</dbReference>
<feature type="transmembrane region" description="Helical" evidence="7">
    <location>
        <begin position="665"/>
        <end position="683"/>
    </location>
</feature>
<evidence type="ECO:0000256" key="4">
    <source>
        <dbReference type="ARBA" id="ARBA00023136"/>
    </source>
</evidence>
<evidence type="ECO:0000256" key="3">
    <source>
        <dbReference type="ARBA" id="ARBA00022989"/>
    </source>
</evidence>
<feature type="transmembrane region" description="Helical" evidence="7">
    <location>
        <begin position="554"/>
        <end position="579"/>
    </location>
</feature>
<evidence type="ECO:0000256" key="2">
    <source>
        <dbReference type="ARBA" id="ARBA00022692"/>
    </source>
</evidence>
<dbReference type="InterPro" id="IPR005821">
    <property type="entry name" value="Ion_trans_dom"/>
</dbReference>
<feature type="transmembrane region" description="Helical" evidence="7">
    <location>
        <begin position="424"/>
        <end position="444"/>
    </location>
</feature>
<evidence type="ECO:0000256" key="6">
    <source>
        <dbReference type="SAM" id="MobiDB-lite"/>
    </source>
</evidence>
<keyword evidence="10" id="KW-1185">Reference proteome</keyword>
<comment type="subcellular location">
    <subcellularLocation>
        <location evidence="1">Membrane</location>
        <topology evidence="1">Multi-pass membrane protein</topology>
    </subcellularLocation>
</comment>
<accession>A0ABN9W6L9</accession>
<feature type="region of interest" description="Disordered" evidence="6">
    <location>
        <begin position="42"/>
        <end position="68"/>
    </location>
</feature>
<gene>
    <name evidence="9" type="ORF">PCOR1329_LOCUS63774</name>
</gene>
<keyword evidence="5" id="KW-0175">Coiled coil</keyword>
<feature type="transmembrane region" description="Helical" evidence="7">
    <location>
        <begin position="459"/>
        <end position="481"/>
    </location>
</feature>
<keyword evidence="4 7" id="KW-0472">Membrane</keyword>
<reference evidence="9" key="1">
    <citation type="submission" date="2023-10" db="EMBL/GenBank/DDBJ databases">
        <authorList>
            <person name="Chen Y."/>
            <person name="Shah S."/>
            <person name="Dougan E. K."/>
            <person name="Thang M."/>
            <person name="Chan C."/>
        </authorList>
    </citation>
    <scope>NUCLEOTIDE SEQUENCE [LARGE SCALE GENOMIC DNA]</scope>
</reference>
<keyword evidence="2 7" id="KW-0812">Transmembrane</keyword>
<feature type="region of interest" description="Disordered" evidence="6">
    <location>
        <begin position="884"/>
        <end position="909"/>
    </location>
</feature>
<sequence>MDFPQLLSSLAHEHRSLEQHRDRLSEEVSWLRKELSGLWERGRAQGGVPGQLPPASPHGADGDGGGADQGAVLTVRALAARQLSSRAGETADLHAEYFVSVGVGAGPRTTTPLRRGLDAAWPGFAVGLRVQAQEGTLELRVLESRGEDRPPRSVGSVWVPFRSLPPGRWERRAEALPSGGGLLDLLEFEVMWQPGEGGGSAPILGVGGERAAPAVAPAECPAPGGGERGAQGHVRAQRGSLLWESDLVDEREHLSRARQTERFLDMFGLSESQGHTYTVTAENLKPVLAKRGLRNTKDRFLEKALQELIRVSPHRRSIGTKTEGCASGRFSGILSTRLSSRLQNPQFGISFEAFVSAILMPDLPKQVDPTISRGIDKMQEALLKQDVEEVIAKLSRKRAAMTVDLDTHNPARKTKAAWKSRIEAVLNVTVAITVITSIVCLGASTETDPDWEGWVVLEVFFAGILVTDSVLRIVLCGWGTFWCGQERYWNWLDIALTVVSVGDVCVTLAAQAEDVALSRLSLVVRSLRVMRLARLLKIMRSPMIRELTNMLVGFALGSPALFWVSIILWVVVALLALALRVVIGPAPGEDVLIAKCGRADGVNAMVGTDPDCEAHKLYAEMLLFLGSLNTCMFTVFRCMIGDCTSSAGSSLPAHLSRGYGAKFDLVYLTGMIVMIFGLFNVMSHRFAEGTATMVGLKYNETKQKLRSVYEHKYVKRKLRELVRRIQCVSKHVQQGKSKAIRDNGRDGNWGDISPRSPLATSLPSVFRNHDVSEVPDDDPDSVASIHLTEDEFFAVIEDSVIQRILLQLDVEVEGAGREALFEIMDPNYAGTVDVASMIDTLMRLRGGPMKVDMIAPSVAIRGLQQELRRLGSGLANLAVTDRAAGGAGDTPKISPKSTRKTRLSTDRIR</sequence>
<evidence type="ECO:0000256" key="1">
    <source>
        <dbReference type="ARBA" id="ARBA00004141"/>
    </source>
</evidence>
<feature type="coiled-coil region" evidence="5">
    <location>
        <begin position="7"/>
        <end position="34"/>
    </location>
</feature>
<organism evidence="9 10">
    <name type="scientific">Prorocentrum cordatum</name>
    <dbReference type="NCBI Taxonomy" id="2364126"/>
    <lineage>
        <taxon>Eukaryota</taxon>
        <taxon>Sar</taxon>
        <taxon>Alveolata</taxon>
        <taxon>Dinophyceae</taxon>
        <taxon>Prorocentrales</taxon>
        <taxon>Prorocentraceae</taxon>
        <taxon>Prorocentrum</taxon>
    </lineage>
</organism>
<evidence type="ECO:0000256" key="7">
    <source>
        <dbReference type="SAM" id="Phobius"/>
    </source>
</evidence>
<evidence type="ECO:0000256" key="5">
    <source>
        <dbReference type="SAM" id="Coils"/>
    </source>
</evidence>
<keyword evidence="3 7" id="KW-1133">Transmembrane helix</keyword>
<dbReference type="Gene3D" id="1.20.120.350">
    <property type="entry name" value="Voltage-gated potassium channels. Chain C"/>
    <property type="match status" value="1"/>
</dbReference>